<keyword evidence="2" id="KW-0813">Transport</keyword>
<dbReference type="InterPro" id="IPR050763">
    <property type="entry name" value="ABC_transporter_ATP-binding"/>
</dbReference>
<dbReference type="Proteomes" id="UP000199280">
    <property type="component" value="Unassembled WGS sequence"/>
</dbReference>
<dbReference type="PROSITE" id="PS50893">
    <property type="entry name" value="ABC_TRANSPORTER_2"/>
    <property type="match status" value="1"/>
</dbReference>
<dbReference type="EMBL" id="FNYT01000013">
    <property type="protein sequence ID" value="SEJ41196.1"/>
    <property type="molecule type" value="Genomic_DNA"/>
</dbReference>
<gene>
    <name evidence="7" type="ORF">SAMN05216375_1138</name>
    <name evidence="6" type="ORF">TR210_2058</name>
</gene>
<dbReference type="GO" id="GO:0016887">
    <property type="term" value="F:ATP hydrolysis activity"/>
    <property type="evidence" value="ECO:0007669"/>
    <property type="project" value="InterPro"/>
</dbReference>
<evidence type="ECO:0000256" key="3">
    <source>
        <dbReference type="ARBA" id="ARBA00022741"/>
    </source>
</evidence>
<dbReference type="InterPro" id="IPR017871">
    <property type="entry name" value="ABC_transporter-like_CS"/>
</dbReference>
<dbReference type="InterPro" id="IPR027417">
    <property type="entry name" value="P-loop_NTPase"/>
</dbReference>
<evidence type="ECO:0000256" key="4">
    <source>
        <dbReference type="ARBA" id="ARBA00022840"/>
    </source>
</evidence>
<evidence type="ECO:0000259" key="5">
    <source>
        <dbReference type="PROSITE" id="PS50893"/>
    </source>
</evidence>
<dbReference type="STRING" id="640938.TR210_2058"/>
<dbReference type="PANTHER" id="PTHR42711">
    <property type="entry name" value="ABC TRANSPORTER ATP-BINDING PROTEIN"/>
    <property type="match status" value="1"/>
</dbReference>
<keyword evidence="3" id="KW-0547">Nucleotide-binding</keyword>
<proteinExistence type="inferred from homology"/>
<dbReference type="EMBL" id="FJNB01000015">
    <property type="protein sequence ID" value="CZR03892.1"/>
    <property type="molecule type" value="Genomic_DNA"/>
</dbReference>
<name>A0A143Z0S4_9LACT</name>
<keyword evidence="9" id="KW-1185">Reference proteome</keyword>
<evidence type="ECO:0000256" key="1">
    <source>
        <dbReference type="ARBA" id="ARBA00005417"/>
    </source>
</evidence>
<evidence type="ECO:0000313" key="8">
    <source>
        <dbReference type="Proteomes" id="UP000076878"/>
    </source>
</evidence>
<sequence>MRWPLLFVAYRQYVRNCRRTEENSRSDCQLRRGSARRSTPVTFSHTSCQAFLIGGWQQNVGRTPAKPPLAGAQIPKITKNKRRYPAHNYFVSLPDSDTLDMKKLLYILDGQRFAIREDGFQLEKIIEVKGLSKRFGDVQAVKNIDFHVNAGQLFAFLGPNGAGKSTTIDIICTLLQADSGEVRINGYTLGKDDFAIRSDIGVVFQTNLLDKLLTVKENLEVRGSFYGLPKADWEPAFLRATEAAGVTEFLDRPYGKLSGGQKRRADIARALINTPKILFLDEPTTGLDPQTRKNVWDTIRKLQAEHGMTIFLTTHYMEEAASADYVVIIDEGEIIAEGTPDALRERYSSDLLKMRTEAVSEVSRILDAHLMQYELQQDLFRVKLAKTMDALPILEQCKAYLTYFEVVAGSMDDAFIAITGKQVQE</sequence>
<dbReference type="Gene3D" id="3.40.50.300">
    <property type="entry name" value="P-loop containing nucleotide triphosphate hydrolases"/>
    <property type="match status" value="1"/>
</dbReference>
<reference evidence="6 8" key="1">
    <citation type="submission" date="2016-02" db="EMBL/GenBank/DDBJ databases">
        <authorList>
            <person name="Wen L."/>
            <person name="He K."/>
            <person name="Yang H."/>
        </authorList>
    </citation>
    <scope>NUCLEOTIDE SEQUENCE [LARGE SCALE GENOMIC DNA]</scope>
    <source>
        <strain evidence="6">Trichococcus_R210</strain>
    </source>
</reference>
<evidence type="ECO:0000313" key="6">
    <source>
        <dbReference type="EMBL" id="CZR03892.1"/>
    </source>
</evidence>
<evidence type="ECO:0000313" key="9">
    <source>
        <dbReference type="Proteomes" id="UP000199280"/>
    </source>
</evidence>
<dbReference type="SMART" id="SM00382">
    <property type="entry name" value="AAA"/>
    <property type="match status" value="1"/>
</dbReference>
<dbReference type="Proteomes" id="UP000076878">
    <property type="component" value="Unassembled WGS sequence"/>
</dbReference>
<feature type="domain" description="ABC transporter" evidence="5">
    <location>
        <begin position="126"/>
        <end position="356"/>
    </location>
</feature>
<reference evidence="7 9" key="2">
    <citation type="submission" date="2016-10" db="EMBL/GenBank/DDBJ databases">
        <authorList>
            <person name="Varghese N."/>
            <person name="Submissions S."/>
        </authorList>
    </citation>
    <scope>NUCLEOTIDE SEQUENCE [LARGE SCALE GENOMIC DNA]</scope>
    <source>
        <strain evidence="7 9">DSM 22150</strain>
    </source>
</reference>
<dbReference type="InterPro" id="IPR003439">
    <property type="entry name" value="ABC_transporter-like_ATP-bd"/>
</dbReference>
<dbReference type="GO" id="GO:0005524">
    <property type="term" value="F:ATP binding"/>
    <property type="evidence" value="ECO:0007669"/>
    <property type="project" value="UniProtKB-KW"/>
</dbReference>
<dbReference type="InterPro" id="IPR003593">
    <property type="entry name" value="AAA+_ATPase"/>
</dbReference>
<dbReference type="SUPFAM" id="SSF52540">
    <property type="entry name" value="P-loop containing nucleoside triphosphate hydrolases"/>
    <property type="match status" value="1"/>
</dbReference>
<accession>A0A143Z0S4</accession>
<dbReference type="PANTHER" id="PTHR42711:SF5">
    <property type="entry name" value="ABC TRANSPORTER ATP-BINDING PROTEIN NATA"/>
    <property type="match status" value="1"/>
</dbReference>
<comment type="similarity">
    <text evidence="1">Belongs to the ABC transporter superfamily.</text>
</comment>
<dbReference type="AlphaFoldDB" id="A0A143Z0S4"/>
<dbReference type="Pfam" id="PF00005">
    <property type="entry name" value="ABC_tran"/>
    <property type="match status" value="1"/>
</dbReference>
<keyword evidence="4 7" id="KW-0067">ATP-binding</keyword>
<protein>
    <submittedName>
        <fullName evidence="6">Abc transporter</fullName>
    </submittedName>
    <submittedName>
        <fullName evidence="7">Multidrug/hemolysin transport system ATP-binding protein</fullName>
    </submittedName>
</protein>
<evidence type="ECO:0000313" key="7">
    <source>
        <dbReference type="EMBL" id="SEJ41196.1"/>
    </source>
</evidence>
<organism evidence="6 8">
    <name type="scientific">Trichococcus ilyis</name>
    <dbReference type="NCBI Taxonomy" id="640938"/>
    <lineage>
        <taxon>Bacteria</taxon>
        <taxon>Bacillati</taxon>
        <taxon>Bacillota</taxon>
        <taxon>Bacilli</taxon>
        <taxon>Lactobacillales</taxon>
        <taxon>Carnobacteriaceae</taxon>
        <taxon>Trichococcus</taxon>
    </lineage>
</organism>
<evidence type="ECO:0000256" key="2">
    <source>
        <dbReference type="ARBA" id="ARBA00022448"/>
    </source>
</evidence>
<dbReference type="PROSITE" id="PS00211">
    <property type="entry name" value="ABC_TRANSPORTER_1"/>
    <property type="match status" value="1"/>
</dbReference>